<feature type="transmembrane region" description="Helical" evidence="5">
    <location>
        <begin position="176"/>
        <end position="196"/>
    </location>
</feature>
<feature type="transmembrane region" description="Helical" evidence="5">
    <location>
        <begin position="22"/>
        <end position="44"/>
    </location>
</feature>
<dbReference type="OMA" id="PLRANNI"/>
<reference evidence="7" key="1">
    <citation type="submission" date="2014-04" db="EMBL/GenBank/DDBJ databases">
        <title>Evolutionary Origins and Diversification of the Mycorrhizal Mutualists.</title>
        <authorList>
            <consortium name="DOE Joint Genome Institute"/>
            <consortium name="Mycorrhizal Genomics Consortium"/>
            <person name="Kohler A."/>
            <person name="Kuo A."/>
            <person name="Nagy L.G."/>
            <person name="Floudas D."/>
            <person name="Copeland A."/>
            <person name="Barry K.W."/>
            <person name="Cichocki N."/>
            <person name="Veneault-Fourrey C."/>
            <person name="LaButti K."/>
            <person name="Lindquist E.A."/>
            <person name="Lipzen A."/>
            <person name="Lundell T."/>
            <person name="Morin E."/>
            <person name="Murat C."/>
            <person name="Riley R."/>
            <person name="Ohm R."/>
            <person name="Sun H."/>
            <person name="Tunlid A."/>
            <person name="Henrissat B."/>
            <person name="Grigoriev I.V."/>
            <person name="Hibbett D.S."/>
            <person name="Martin F."/>
        </authorList>
    </citation>
    <scope>NUCLEOTIDE SEQUENCE [LARGE SCALE GENOMIC DNA]</scope>
    <source>
        <strain evidence="7">FD-334 SS-4</strain>
    </source>
</reference>
<dbReference type="PANTHER" id="PTHR11785">
    <property type="entry name" value="AMINO ACID TRANSPORTER"/>
    <property type="match status" value="1"/>
</dbReference>
<evidence type="ECO:0000256" key="4">
    <source>
        <dbReference type="ARBA" id="ARBA00023136"/>
    </source>
</evidence>
<comment type="subcellular location">
    <subcellularLocation>
        <location evidence="1">Membrane</location>
        <topology evidence="1">Multi-pass membrane protein</topology>
    </subcellularLocation>
</comment>
<protein>
    <recommendedName>
        <fullName evidence="8">Amino acid permease/ SLC12A domain-containing protein</fullName>
    </recommendedName>
</protein>
<organism evidence="6 7">
    <name type="scientific">Hypholoma sublateritium (strain FD-334 SS-4)</name>
    <dbReference type="NCBI Taxonomy" id="945553"/>
    <lineage>
        <taxon>Eukaryota</taxon>
        <taxon>Fungi</taxon>
        <taxon>Dikarya</taxon>
        <taxon>Basidiomycota</taxon>
        <taxon>Agaricomycotina</taxon>
        <taxon>Agaricomycetes</taxon>
        <taxon>Agaricomycetidae</taxon>
        <taxon>Agaricales</taxon>
        <taxon>Agaricineae</taxon>
        <taxon>Strophariaceae</taxon>
        <taxon>Hypholoma</taxon>
    </lineage>
</organism>
<feature type="transmembrane region" description="Helical" evidence="5">
    <location>
        <begin position="216"/>
        <end position="239"/>
    </location>
</feature>
<keyword evidence="4 5" id="KW-0472">Membrane</keyword>
<dbReference type="GO" id="GO:0016020">
    <property type="term" value="C:membrane"/>
    <property type="evidence" value="ECO:0007669"/>
    <property type="project" value="UniProtKB-SubCell"/>
</dbReference>
<feature type="transmembrane region" description="Helical" evidence="5">
    <location>
        <begin position="305"/>
        <end position="324"/>
    </location>
</feature>
<keyword evidence="2 5" id="KW-0812">Transmembrane</keyword>
<dbReference type="Pfam" id="PF13520">
    <property type="entry name" value="AA_permease_2"/>
    <property type="match status" value="1"/>
</dbReference>
<feature type="transmembrane region" description="Helical" evidence="5">
    <location>
        <begin position="64"/>
        <end position="85"/>
    </location>
</feature>
<dbReference type="Gene3D" id="1.20.1740.10">
    <property type="entry name" value="Amino acid/polyamine transporter I"/>
    <property type="match status" value="1"/>
</dbReference>
<keyword evidence="7" id="KW-1185">Reference proteome</keyword>
<evidence type="ECO:0000256" key="3">
    <source>
        <dbReference type="ARBA" id="ARBA00022989"/>
    </source>
</evidence>
<dbReference type="OrthoDB" id="5982228at2759"/>
<evidence type="ECO:0000313" key="6">
    <source>
        <dbReference type="EMBL" id="KJA19474.1"/>
    </source>
</evidence>
<dbReference type="Proteomes" id="UP000054270">
    <property type="component" value="Unassembled WGS sequence"/>
</dbReference>
<gene>
    <name evidence="6" type="ORF">HYPSUDRAFT_189911</name>
</gene>
<evidence type="ECO:0000256" key="1">
    <source>
        <dbReference type="ARBA" id="ARBA00004141"/>
    </source>
</evidence>
<dbReference type="InterPro" id="IPR002293">
    <property type="entry name" value="AA/rel_permease1"/>
</dbReference>
<dbReference type="PANTHER" id="PTHR11785:SF353">
    <property type="entry name" value="METHIONINE TRANSPORTER (EUROFUNG)"/>
    <property type="match status" value="1"/>
</dbReference>
<dbReference type="AlphaFoldDB" id="A0A0D2NKR3"/>
<evidence type="ECO:0000256" key="5">
    <source>
        <dbReference type="SAM" id="Phobius"/>
    </source>
</evidence>
<evidence type="ECO:0000313" key="7">
    <source>
        <dbReference type="Proteomes" id="UP000054270"/>
    </source>
</evidence>
<dbReference type="GO" id="GO:0015179">
    <property type="term" value="F:L-amino acid transmembrane transporter activity"/>
    <property type="evidence" value="ECO:0007669"/>
    <property type="project" value="TreeGrafter"/>
</dbReference>
<dbReference type="PIRSF" id="PIRSF006060">
    <property type="entry name" value="AA_transporter"/>
    <property type="match status" value="1"/>
</dbReference>
<dbReference type="STRING" id="945553.A0A0D2NKR3"/>
<proteinExistence type="predicted"/>
<dbReference type="InterPro" id="IPR050598">
    <property type="entry name" value="AminoAcid_Transporter"/>
</dbReference>
<name>A0A0D2NKR3_HYPSF</name>
<feature type="transmembrane region" description="Helical" evidence="5">
    <location>
        <begin position="97"/>
        <end position="116"/>
    </location>
</feature>
<evidence type="ECO:0000256" key="2">
    <source>
        <dbReference type="ARBA" id="ARBA00022692"/>
    </source>
</evidence>
<feature type="transmembrane region" description="Helical" evidence="5">
    <location>
        <begin position="374"/>
        <end position="394"/>
    </location>
</feature>
<dbReference type="EMBL" id="KN817577">
    <property type="protein sequence ID" value="KJA19474.1"/>
    <property type="molecule type" value="Genomic_DNA"/>
</dbReference>
<feature type="transmembrane region" description="Helical" evidence="5">
    <location>
        <begin position="345"/>
        <end position="362"/>
    </location>
</feature>
<keyword evidence="3 5" id="KW-1133">Transmembrane helix</keyword>
<evidence type="ECO:0008006" key="8">
    <source>
        <dbReference type="Google" id="ProtNLM"/>
    </source>
</evidence>
<sequence length="443" mass="49274">MFPHRSGAEVVYLEQAYPKPRFLVSIMYATVVILTSINASNAIIFAQYFLSAFDIPVTTKSQTIVALVVVFITAAIVITSTRWALRALNVLTTLKVVALAFMVVSGVAVLSGLTRIKDPYANFKHPFEGSSWNGNALSTAMIKSNHSLVGWANAFNLMGEMRSSDPARTVRKASRISLFLVSGLYLFINVAYVAAIPADEIRSSGQLVAVLFFQRIFGARGATAFPLLVSLSCFGNIVSQYKFFHCLARVLREIARQGLLPFPSFFSSIKPFGTPFGPVALRSVFTVMVLLIVPAKDAFNFIMDLVSYPHLVFQSLNAYGVWVLRQRRSRKGMSPAPLRANNIAIFLYLSACILLLVLPWAPPEPGHADVSFWYATYCVGGIILLLFCGLYYWLWIIYLPTRGGYEIVEEVEESVDGVRNTRLTRRYKTPYLEGEQQPLLIDA</sequence>
<accession>A0A0D2NKR3</accession>